<feature type="transmembrane region" description="Helical" evidence="4">
    <location>
        <begin position="36"/>
        <end position="58"/>
    </location>
</feature>
<evidence type="ECO:0000256" key="1">
    <source>
        <dbReference type="ARBA" id="ARBA00004685"/>
    </source>
</evidence>
<keyword evidence="4" id="KW-0812">Transmembrane</keyword>
<dbReference type="AlphaFoldDB" id="A0A8H5ZZX9"/>
<dbReference type="EMBL" id="SPNV01000184">
    <property type="protein sequence ID" value="KAF5858937.1"/>
    <property type="molecule type" value="Genomic_DNA"/>
</dbReference>
<dbReference type="Pfam" id="PF11807">
    <property type="entry name" value="UstYa"/>
    <property type="match status" value="1"/>
</dbReference>
<proteinExistence type="inferred from homology"/>
<dbReference type="PANTHER" id="PTHR33365:SF11">
    <property type="entry name" value="TAT PATHWAY SIGNAL SEQUENCE"/>
    <property type="match status" value="1"/>
</dbReference>
<reference evidence="5 6" key="1">
    <citation type="submission" date="2019-04" db="EMBL/GenBank/DDBJ databases">
        <title>Aspergillus burnettii sp. nov., novel species from soil in southeast Queensland.</title>
        <authorList>
            <person name="Gilchrist C.L.M."/>
            <person name="Pitt J.I."/>
            <person name="Lange L."/>
            <person name="Lacey H.J."/>
            <person name="Vuong D."/>
            <person name="Midgley D.J."/>
            <person name="Greenfield P."/>
            <person name="Bradbury M."/>
            <person name="Lacey E."/>
            <person name="Busk P.K."/>
            <person name="Pilgaard B."/>
            <person name="Chooi Y.H."/>
            <person name="Piggott A.M."/>
        </authorList>
    </citation>
    <scope>NUCLEOTIDE SEQUENCE [LARGE SCALE GENOMIC DNA]</scope>
    <source>
        <strain evidence="5 6">FRR 5400</strain>
    </source>
</reference>
<protein>
    <submittedName>
        <fullName evidence="5">Uncharacterized protein</fullName>
    </submittedName>
</protein>
<dbReference type="Proteomes" id="UP000541154">
    <property type="component" value="Unassembled WGS sequence"/>
</dbReference>
<evidence type="ECO:0000256" key="4">
    <source>
        <dbReference type="SAM" id="Phobius"/>
    </source>
</evidence>
<dbReference type="InterPro" id="IPR021765">
    <property type="entry name" value="UstYa-like"/>
</dbReference>
<dbReference type="GO" id="GO:0016491">
    <property type="term" value="F:oxidoreductase activity"/>
    <property type="evidence" value="ECO:0007669"/>
    <property type="project" value="UniProtKB-KW"/>
</dbReference>
<accession>A0A8H5ZZX9</accession>
<comment type="similarity">
    <text evidence="3">Belongs to the ustYa family.</text>
</comment>
<organism evidence="5 6">
    <name type="scientific">Petromyces alliaceus</name>
    <name type="common">Aspergillus alliaceus</name>
    <dbReference type="NCBI Taxonomy" id="209559"/>
    <lineage>
        <taxon>Eukaryota</taxon>
        <taxon>Fungi</taxon>
        <taxon>Dikarya</taxon>
        <taxon>Ascomycota</taxon>
        <taxon>Pezizomycotina</taxon>
        <taxon>Eurotiomycetes</taxon>
        <taxon>Eurotiomycetidae</taxon>
        <taxon>Eurotiales</taxon>
        <taxon>Aspergillaceae</taxon>
        <taxon>Aspergillus</taxon>
        <taxon>Aspergillus subgen. Circumdati</taxon>
    </lineage>
</organism>
<evidence type="ECO:0000256" key="3">
    <source>
        <dbReference type="ARBA" id="ARBA00035112"/>
    </source>
</evidence>
<comment type="caution">
    <text evidence="5">The sequence shown here is derived from an EMBL/GenBank/DDBJ whole genome shotgun (WGS) entry which is preliminary data.</text>
</comment>
<gene>
    <name evidence="5" type="ORF">ETB97_003540</name>
</gene>
<dbReference type="GO" id="GO:0043386">
    <property type="term" value="P:mycotoxin biosynthetic process"/>
    <property type="evidence" value="ECO:0007669"/>
    <property type="project" value="InterPro"/>
</dbReference>
<comment type="pathway">
    <text evidence="1">Mycotoxin biosynthesis.</text>
</comment>
<dbReference type="PANTHER" id="PTHR33365">
    <property type="entry name" value="YALI0B05434P"/>
    <property type="match status" value="1"/>
</dbReference>
<evidence type="ECO:0000313" key="6">
    <source>
        <dbReference type="Proteomes" id="UP000541154"/>
    </source>
</evidence>
<keyword evidence="2" id="KW-0560">Oxidoreductase</keyword>
<evidence type="ECO:0000313" key="5">
    <source>
        <dbReference type="EMBL" id="KAF5858937.1"/>
    </source>
</evidence>
<name>A0A8H5ZZX9_PETAA</name>
<keyword evidence="4" id="KW-1133">Transmembrane helix</keyword>
<evidence type="ECO:0000256" key="2">
    <source>
        <dbReference type="ARBA" id="ARBA00023002"/>
    </source>
</evidence>
<keyword evidence="4" id="KW-0472">Membrane</keyword>
<keyword evidence="6" id="KW-1185">Reference proteome</keyword>
<sequence>MRNLYQKLEPREEDSFIPREETELLTKSVSQWPWHVIYWICVTIAIAEAILLSIPLSVEHSVKPPASQFDHVQVAFTNEESFSRIRDMEDLQIAWSIYTLPGYVKVTDPQAYAMVSYVDPITPEENIFVPSVFHQLSCLKDVQTLFVELQKGKTALQMTQSETSHTEDCFDYLRQGIMCGGDMTLGTQMTDESTIASVKHDCRDWGQIMEWQRRYSVASHGG</sequence>